<sequence>MLTFIDCMESSLVKDSQPAAKNNARFLVVLTACALFIVLILGVLAYGVSRPQTATLKTNEGQAVAQCWRRNGDSTQTALFRKLQTDACQEMEEQFHKKFQNAALLRTARP</sequence>
<organism evidence="2 3">
    <name type="scientific">Paraburkholderia hospita</name>
    <dbReference type="NCBI Taxonomy" id="169430"/>
    <lineage>
        <taxon>Bacteria</taxon>
        <taxon>Pseudomonadati</taxon>
        <taxon>Pseudomonadota</taxon>
        <taxon>Betaproteobacteria</taxon>
        <taxon>Burkholderiales</taxon>
        <taxon>Burkholderiaceae</taxon>
        <taxon>Paraburkholderia</taxon>
    </lineage>
</organism>
<evidence type="ECO:0000313" key="2">
    <source>
        <dbReference type="EMBL" id="EIM94062.1"/>
    </source>
</evidence>
<reference evidence="2 3" key="1">
    <citation type="journal article" date="2012" name="J. Bacteriol.">
        <title>Draft Genome Sequence of the Soil Bacterium Burkholderia terrae Strain BS001, Which Interacts with Fungal Surface Structures.</title>
        <authorList>
            <person name="Nazir R."/>
            <person name="Hansen M.A."/>
            <person name="Sorensen S."/>
            <person name="van Elsas J.D."/>
        </authorList>
    </citation>
    <scope>NUCLEOTIDE SEQUENCE [LARGE SCALE GENOMIC DNA]</scope>
    <source>
        <strain evidence="2 3">BS001</strain>
    </source>
</reference>
<proteinExistence type="predicted"/>
<keyword evidence="1" id="KW-0472">Membrane</keyword>
<dbReference type="EMBL" id="AKAU01000285">
    <property type="protein sequence ID" value="EIM94062.1"/>
    <property type="molecule type" value="Genomic_DNA"/>
</dbReference>
<protein>
    <submittedName>
        <fullName evidence="2">Uncharacterized protein</fullName>
    </submittedName>
</protein>
<feature type="transmembrane region" description="Helical" evidence="1">
    <location>
        <begin position="26"/>
        <end position="48"/>
    </location>
</feature>
<evidence type="ECO:0000256" key="1">
    <source>
        <dbReference type="SAM" id="Phobius"/>
    </source>
</evidence>
<comment type="caution">
    <text evidence="2">The sequence shown here is derived from an EMBL/GenBank/DDBJ whole genome shotgun (WGS) entry which is preliminary data.</text>
</comment>
<keyword evidence="1" id="KW-1133">Transmembrane helix</keyword>
<dbReference type="Proteomes" id="UP000004980">
    <property type="component" value="Unassembled WGS sequence"/>
</dbReference>
<gene>
    <name evidence="2" type="ORF">WQE_46324</name>
</gene>
<name>A0ABN0F662_9BURK</name>
<evidence type="ECO:0000313" key="3">
    <source>
        <dbReference type="Proteomes" id="UP000004980"/>
    </source>
</evidence>
<keyword evidence="1" id="KW-0812">Transmembrane</keyword>
<keyword evidence="3" id="KW-1185">Reference proteome</keyword>
<accession>A0ABN0F662</accession>